<dbReference type="EMBL" id="QLNQ01000025">
    <property type="protein sequence ID" value="RCK62233.1"/>
    <property type="molecule type" value="Genomic_DNA"/>
</dbReference>
<dbReference type="Gene3D" id="1.50.10.20">
    <property type="match status" value="1"/>
</dbReference>
<dbReference type="Proteomes" id="UP000253472">
    <property type="component" value="Unassembled WGS sequence"/>
</dbReference>
<gene>
    <name evidence="9" type="primary">CDC43_1</name>
    <name evidence="9" type="ORF">Cantr_09251</name>
</gene>
<protein>
    <submittedName>
        <fullName evidence="9">Geranylgeranyl transferase type-1 subunit beta</fullName>
    </submittedName>
</protein>
<dbReference type="PANTHER" id="PTHR11774">
    <property type="entry name" value="GERANYLGERANYL TRANSFERASE TYPE BETA SUBUNIT"/>
    <property type="match status" value="1"/>
</dbReference>
<evidence type="ECO:0000256" key="4">
    <source>
        <dbReference type="ARBA" id="ARBA00022679"/>
    </source>
</evidence>
<evidence type="ECO:0000256" key="7">
    <source>
        <dbReference type="ARBA" id="ARBA00022833"/>
    </source>
</evidence>
<comment type="similarity">
    <text evidence="2">Belongs to the protein prenyltransferase subunit beta family.</text>
</comment>
<evidence type="ECO:0000256" key="2">
    <source>
        <dbReference type="ARBA" id="ARBA00010497"/>
    </source>
</evidence>
<name>A0A367Y8N1_9ASCO</name>
<evidence type="ECO:0000256" key="5">
    <source>
        <dbReference type="ARBA" id="ARBA00022723"/>
    </source>
</evidence>
<dbReference type="GO" id="GO:0046872">
    <property type="term" value="F:metal ion binding"/>
    <property type="evidence" value="ECO:0007669"/>
    <property type="project" value="UniProtKB-KW"/>
</dbReference>
<keyword evidence="4 9" id="KW-0808">Transferase</keyword>
<dbReference type="GO" id="GO:0004662">
    <property type="term" value="F:CAAX-protein geranylgeranyltransferase activity"/>
    <property type="evidence" value="ECO:0007669"/>
    <property type="project" value="TreeGrafter"/>
</dbReference>
<evidence type="ECO:0000256" key="1">
    <source>
        <dbReference type="ARBA" id="ARBA00001947"/>
    </source>
</evidence>
<dbReference type="SUPFAM" id="SSF48239">
    <property type="entry name" value="Terpenoid cyclases/Protein prenyltransferases"/>
    <property type="match status" value="1"/>
</dbReference>
<proteinExistence type="inferred from homology"/>
<keyword evidence="3" id="KW-0637">Prenyltransferase</keyword>
<dbReference type="PANTHER" id="PTHR11774:SF4">
    <property type="entry name" value="GERANYLGERANYL TRANSFERASE TYPE-1 SUBUNIT BETA"/>
    <property type="match status" value="1"/>
</dbReference>
<dbReference type="InterPro" id="IPR001330">
    <property type="entry name" value="Prenyltrans"/>
</dbReference>
<dbReference type="Pfam" id="PF00432">
    <property type="entry name" value="Prenyltrans"/>
    <property type="match status" value="1"/>
</dbReference>
<accession>A0A367Y8N1</accession>
<dbReference type="InterPro" id="IPR045089">
    <property type="entry name" value="PGGT1B-like"/>
</dbReference>
<dbReference type="InterPro" id="IPR008930">
    <property type="entry name" value="Terpenoid_cyclase/PrenylTrfase"/>
</dbReference>
<keyword evidence="6" id="KW-0677">Repeat</keyword>
<evidence type="ECO:0000256" key="3">
    <source>
        <dbReference type="ARBA" id="ARBA00022602"/>
    </source>
</evidence>
<evidence type="ECO:0000313" key="9">
    <source>
        <dbReference type="EMBL" id="RCK62233.1"/>
    </source>
</evidence>
<keyword evidence="5" id="KW-0479">Metal-binding</keyword>
<keyword evidence="10" id="KW-1185">Reference proteome</keyword>
<dbReference type="STRING" id="5486.A0A367Y8N1"/>
<comment type="caution">
    <text evidence="9">The sequence shown here is derived from an EMBL/GenBank/DDBJ whole genome shotgun (WGS) entry which is preliminary data.</text>
</comment>
<dbReference type="OrthoDB" id="24893at2759"/>
<reference evidence="9 10" key="1">
    <citation type="submission" date="2018-06" db="EMBL/GenBank/DDBJ databases">
        <title>Whole genome sequencing of Candida tropicalis (genome annotated by CSBL at Korea University).</title>
        <authorList>
            <person name="Ahn J."/>
        </authorList>
    </citation>
    <scope>NUCLEOTIDE SEQUENCE [LARGE SCALE GENOMIC DNA]</scope>
    <source>
        <strain evidence="9 10">ATCC 20962</strain>
    </source>
</reference>
<evidence type="ECO:0000313" key="10">
    <source>
        <dbReference type="Proteomes" id="UP000253472"/>
    </source>
</evidence>
<dbReference type="GO" id="GO:0005953">
    <property type="term" value="C:CAAX-protein geranylgeranyltransferase complex"/>
    <property type="evidence" value="ECO:0007669"/>
    <property type="project" value="TreeGrafter"/>
</dbReference>
<dbReference type="AlphaFoldDB" id="A0A367Y8N1"/>
<evidence type="ECO:0000256" key="6">
    <source>
        <dbReference type="ARBA" id="ARBA00022737"/>
    </source>
</evidence>
<keyword evidence="7" id="KW-0862">Zinc</keyword>
<evidence type="ECO:0000259" key="8">
    <source>
        <dbReference type="Pfam" id="PF00432"/>
    </source>
</evidence>
<feature type="domain" description="Prenyltransferase alpha-alpha toroid" evidence="8">
    <location>
        <begin position="4"/>
        <end position="358"/>
    </location>
</feature>
<comment type="cofactor">
    <cofactor evidence="1">
        <name>Zn(2+)</name>
        <dbReference type="ChEBI" id="CHEBI:29105"/>
    </cofactor>
</comment>
<sequence>MNPLLIDKHEKFFNRCLLGLPASAQSEDSNKVAIIYFCLHGLQLINRFNFSDVELDYHRNFIYDQFMIETDEIVAFRSTHYFKNVPNYDLPNLSSTLFALYSLLVLKSPYHERINRRKLLTFLAKSQVQEGVNRGGFVPTLRYQDGKYIQYGEPDLRVCYMALLIRYLVKCHDDNNNTEDIDIDLDALLKFILDRLNLNGGFSSTIMDESHVGFTFCAVATLKLLDYPLEELPNTKEWLVQRQVDYPECLYGDLTYEYYRAEDIGGFNGRENKLSDTCYSWWCTGTLRIIDPDAVKLVDIETATDFLLNKTQNPLFGGFASRPEMTPDPFHSYLALASLSIWDHKKYGLQEVDPVLVIPQELYRFFKDEIDY</sequence>
<organism evidence="9 10">
    <name type="scientific">Candida viswanathii</name>
    <dbReference type="NCBI Taxonomy" id="5486"/>
    <lineage>
        <taxon>Eukaryota</taxon>
        <taxon>Fungi</taxon>
        <taxon>Dikarya</taxon>
        <taxon>Ascomycota</taxon>
        <taxon>Saccharomycotina</taxon>
        <taxon>Pichiomycetes</taxon>
        <taxon>Debaryomycetaceae</taxon>
        <taxon>Candida/Lodderomyces clade</taxon>
        <taxon>Candida</taxon>
    </lineage>
</organism>